<evidence type="ECO:0000313" key="3">
    <source>
        <dbReference type="Proteomes" id="UP001490330"/>
    </source>
</evidence>
<dbReference type="RefSeq" id="WP_350718621.1">
    <property type="nucleotide sequence ID" value="NZ_JBEPCO010000011.1"/>
</dbReference>
<reference evidence="2 3" key="1">
    <citation type="submission" date="2024-06" db="EMBL/GenBank/DDBJ databases">
        <title>The Natural Products Discovery Center: Release of the First 8490 Sequenced Strains for Exploring Actinobacteria Biosynthetic Diversity.</title>
        <authorList>
            <person name="Kalkreuter E."/>
            <person name="Kautsar S.A."/>
            <person name="Yang D."/>
            <person name="Bader C.D."/>
            <person name="Teijaro C.N."/>
            <person name="Fluegel L."/>
            <person name="Davis C.M."/>
            <person name="Simpson J.R."/>
            <person name="Lauterbach L."/>
            <person name="Steele A.D."/>
            <person name="Gui C."/>
            <person name="Meng S."/>
            <person name="Li G."/>
            <person name="Viehrig K."/>
            <person name="Ye F."/>
            <person name="Su P."/>
            <person name="Kiefer A.F."/>
            <person name="Nichols A."/>
            <person name="Cepeda A.J."/>
            <person name="Yan W."/>
            <person name="Fan B."/>
            <person name="Jiang Y."/>
            <person name="Adhikari A."/>
            <person name="Zheng C.-J."/>
            <person name="Schuster L."/>
            <person name="Cowan T.M."/>
            <person name="Smanski M.J."/>
            <person name="Chevrette M.G."/>
            <person name="De Carvalho L.P.S."/>
            <person name="Shen B."/>
        </authorList>
    </citation>
    <scope>NUCLEOTIDE SEQUENCE [LARGE SCALE GENOMIC DNA]</scope>
    <source>
        <strain evidence="2 3">NPDC000632</strain>
    </source>
</reference>
<keyword evidence="3" id="KW-1185">Reference proteome</keyword>
<comment type="caution">
    <text evidence="2">The sequence shown here is derived from an EMBL/GenBank/DDBJ whole genome shotgun (WGS) entry which is preliminary data.</text>
</comment>
<dbReference type="InterPro" id="IPR029068">
    <property type="entry name" value="Glyas_Bleomycin-R_OHBP_Dase"/>
</dbReference>
<dbReference type="Proteomes" id="UP001490330">
    <property type="component" value="Unassembled WGS sequence"/>
</dbReference>
<evidence type="ECO:0000259" key="1">
    <source>
        <dbReference type="PROSITE" id="PS51819"/>
    </source>
</evidence>
<accession>A0ABV1VJM2</accession>
<dbReference type="Gene3D" id="3.10.180.10">
    <property type="entry name" value="2,3-Dihydroxybiphenyl 1,2-Dioxygenase, domain 1"/>
    <property type="match status" value="1"/>
</dbReference>
<evidence type="ECO:0000313" key="2">
    <source>
        <dbReference type="EMBL" id="MER6906682.1"/>
    </source>
</evidence>
<feature type="domain" description="VOC" evidence="1">
    <location>
        <begin position="2"/>
        <end position="112"/>
    </location>
</feature>
<dbReference type="SUPFAM" id="SSF54593">
    <property type="entry name" value="Glyoxalase/Bleomycin resistance protein/Dihydroxybiphenyl dioxygenase"/>
    <property type="match status" value="1"/>
</dbReference>
<protein>
    <submittedName>
        <fullName evidence="2">VOC family protein</fullName>
    </submittedName>
</protein>
<sequence>MAFDTVFAVVPVADFDAARAWFERLWGRPADRNPMEGLAEWQVTEGGAMQLLRDAGRSGAAMLTVGVDDVDGYVAVLAQRGLDAGAVEDTPGGFRIAALTDPAGNVITLAQDVDRTSELPASCG</sequence>
<organism evidence="2 3">
    <name type="scientific">Streptomyces flaveolus</name>
    <dbReference type="NCBI Taxonomy" id="67297"/>
    <lineage>
        <taxon>Bacteria</taxon>
        <taxon>Bacillati</taxon>
        <taxon>Actinomycetota</taxon>
        <taxon>Actinomycetes</taxon>
        <taxon>Kitasatosporales</taxon>
        <taxon>Streptomycetaceae</taxon>
        <taxon>Streptomyces</taxon>
    </lineage>
</organism>
<dbReference type="EMBL" id="JBEPCV010000024">
    <property type="protein sequence ID" value="MER6906682.1"/>
    <property type="molecule type" value="Genomic_DNA"/>
</dbReference>
<name>A0ABV1VJM2_9ACTN</name>
<dbReference type="PROSITE" id="PS51819">
    <property type="entry name" value="VOC"/>
    <property type="match status" value="1"/>
</dbReference>
<proteinExistence type="predicted"/>
<dbReference type="InterPro" id="IPR037523">
    <property type="entry name" value="VOC_core"/>
</dbReference>
<gene>
    <name evidence="2" type="ORF">ABT322_23670</name>
</gene>